<feature type="compositionally biased region" description="Low complexity" evidence="7">
    <location>
        <begin position="417"/>
        <end position="436"/>
    </location>
</feature>
<evidence type="ECO:0000256" key="5">
    <source>
        <dbReference type="ARBA" id="ARBA00023242"/>
    </source>
</evidence>
<dbReference type="GO" id="GO:0035102">
    <property type="term" value="C:PRC1 complex"/>
    <property type="evidence" value="ECO:0007669"/>
    <property type="project" value="TreeGrafter"/>
</dbReference>
<dbReference type="SUPFAM" id="SSF57850">
    <property type="entry name" value="RING/U-box"/>
    <property type="match status" value="1"/>
</dbReference>
<evidence type="ECO:0000256" key="4">
    <source>
        <dbReference type="ARBA" id="ARBA00022833"/>
    </source>
</evidence>
<sequence length="714" mass="80418">MPGGDSGGDRMTLTVTQAPTNNGSFMFLKQSDTNVTSLVSKSRRSAPNQIQSIMIDKSKNGHIATGEINNVKTSTGSSSSSLSSSTSKIDQEERKFVKDLNEFISCYLCKGYLIDATTIIECLHSFCKTCILKYFDDNNNPKAQSCPKCLKQVHSTKPKVNIRSDPTLQDIVYKLVPGLFKNEMMRRKEYFMRYPEKASGLSNEEKGEMNGERLILSTDDYVQITIEYFPEVTNPYKLLPFNNNENLEIQLDNLNQRRYLLCKAGMRVLHLKKFIRSKYELESNVPVDFFYKHELLEDNYTIMDLAYIYSWRRQIPIPLYYLILEPDKTRDDYLWLISKNKQNSFTVKSDKSSRSNRIKLKKYTKLSPKMCSENDNLVVNRIISNRNSSISSNSNSSSNDISSRKKNKSNIGFISISSNAKQSQSTKSSSTPPSSSLHKNRQNQLKRPVNDVIDSKNSNVKKSKSEKRPEQVLIIPNGLNSNDSSSTELSSSVNSPIENNSNEIESLSTNGRSIIEGVKSNPIDDQKTKNFLNNLTIETNSISKIIESNSSRASSPDSNFGFDGSIPLARLDEIIDKDSNQSPNTNQFIDNLLKKIVENVSETFMIENNQVVETTSCEAKLEKSLNPDVIGSNDGQDKIPDKTIESKCSTDLKLINDNSLDPLKVSPINRDTPILQNGQNDSGKIDIIEQKRVDKLDLTAIVTNDIVIQDLKSE</sequence>
<dbReference type="Gene3D" id="3.30.40.10">
    <property type="entry name" value="Zinc/RING finger domain, C3HC4 (zinc finger)"/>
    <property type="match status" value="1"/>
</dbReference>
<dbReference type="PANTHER" id="PTHR10825">
    <property type="entry name" value="RING FINGER DOMAIN-CONTAINING, POLYCOMB GROUP COMPONENT"/>
    <property type="match status" value="1"/>
</dbReference>
<evidence type="ECO:0000256" key="6">
    <source>
        <dbReference type="PROSITE-ProRule" id="PRU00175"/>
    </source>
</evidence>
<feature type="region of interest" description="Disordered" evidence="7">
    <location>
        <begin position="416"/>
        <end position="505"/>
    </location>
</feature>
<reference evidence="11" key="1">
    <citation type="journal article" date="2020" name="PLoS Negl. Trop. Dis.">
        <title>High-quality nuclear genome for Sarcoptes scabiei-A critical resource for a neglected parasite.</title>
        <authorList>
            <person name="Korhonen P.K."/>
            <person name="Gasser R.B."/>
            <person name="Ma G."/>
            <person name="Wang T."/>
            <person name="Stroehlein A.J."/>
            <person name="Young N.D."/>
            <person name="Ang C.S."/>
            <person name="Fernando D.D."/>
            <person name="Lu H.C."/>
            <person name="Taylor S."/>
            <person name="Reynolds S.L."/>
            <person name="Mofiz E."/>
            <person name="Najaraj S.H."/>
            <person name="Gowda H."/>
            <person name="Madugundu A."/>
            <person name="Renuse S."/>
            <person name="Holt D."/>
            <person name="Pandey A."/>
            <person name="Papenfuss A.T."/>
            <person name="Fischer K."/>
        </authorList>
    </citation>
    <scope>NUCLEOTIDE SEQUENCE [LARGE SCALE GENOMIC DNA]</scope>
</reference>
<evidence type="ECO:0000256" key="7">
    <source>
        <dbReference type="SAM" id="MobiDB-lite"/>
    </source>
</evidence>
<dbReference type="EMBL" id="WVUK01000046">
    <property type="protein sequence ID" value="KAF7495742.1"/>
    <property type="molecule type" value="Genomic_DNA"/>
</dbReference>
<dbReference type="InterPro" id="IPR001841">
    <property type="entry name" value="Znf_RING"/>
</dbReference>
<dbReference type="AlphaFoldDB" id="A0A834RHD6"/>
<feature type="region of interest" description="Disordered" evidence="7">
    <location>
        <begin position="69"/>
        <end position="88"/>
    </location>
</feature>
<dbReference type="Proteomes" id="UP000070412">
    <property type="component" value="Unassembled WGS sequence"/>
</dbReference>
<dbReference type="InterPro" id="IPR013083">
    <property type="entry name" value="Znf_RING/FYVE/PHD"/>
</dbReference>
<dbReference type="OrthoDB" id="1305878at2759"/>
<keyword evidence="5" id="KW-0539">Nucleus</keyword>
<evidence type="ECO:0000256" key="1">
    <source>
        <dbReference type="ARBA" id="ARBA00004123"/>
    </source>
</evidence>
<dbReference type="InterPro" id="IPR017907">
    <property type="entry name" value="Znf_RING_CS"/>
</dbReference>
<dbReference type="InterPro" id="IPR032443">
    <property type="entry name" value="RAWUL"/>
</dbReference>
<reference evidence="10" key="3">
    <citation type="submission" date="2022-06" db="UniProtKB">
        <authorList>
            <consortium name="EnsemblMetazoa"/>
        </authorList>
    </citation>
    <scope>IDENTIFICATION</scope>
</reference>
<evidence type="ECO:0000313" key="9">
    <source>
        <dbReference type="EMBL" id="KAF7495742.1"/>
    </source>
</evidence>
<dbReference type="InterPro" id="IPR018957">
    <property type="entry name" value="Znf_C3HC4_RING-type"/>
</dbReference>
<dbReference type="PROSITE" id="PS00518">
    <property type="entry name" value="ZF_RING_1"/>
    <property type="match status" value="1"/>
</dbReference>
<feature type="domain" description="RING-type" evidence="8">
    <location>
        <begin position="106"/>
        <end position="149"/>
    </location>
</feature>
<dbReference type="PROSITE" id="PS50089">
    <property type="entry name" value="ZF_RING_2"/>
    <property type="match status" value="1"/>
</dbReference>
<organism evidence="9">
    <name type="scientific">Sarcoptes scabiei</name>
    <name type="common">Itch mite</name>
    <name type="synonym">Acarus scabiei</name>
    <dbReference type="NCBI Taxonomy" id="52283"/>
    <lineage>
        <taxon>Eukaryota</taxon>
        <taxon>Metazoa</taxon>
        <taxon>Ecdysozoa</taxon>
        <taxon>Arthropoda</taxon>
        <taxon>Chelicerata</taxon>
        <taxon>Arachnida</taxon>
        <taxon>Acari</taxon>
        <taxon>Acariformes</taxon>
        <taxon>Sarcoptiformes</taxon>
        <taxon>Astigmata</taxon>
        <taxon>Psoroptidia</taxon>
        <taxon>Sarcoptoidea</taxon>
        <taxon>Sarcoptidae</taxon>
        <taxon>Sarcoptinae</taxon>
        <taxon>Sarcoptes</taxon>
    </lineage>
</organism>
<name>A0A834RHD6_SARSC</name>
<dbReference type="FunFam" id="3.30.40.10:FF:000033">
    <property type="entry name" value="Polycomb group RING finger protein 3"/>
    <property type="match status" value="1"/>
</dbReference>
<evidence type="ECO:0000256" key="2">
    <source>
        <dbReference type="ARBA" id="ARBA00022723"/>
    </source>
</evidence>
<dbReference type="GO" id="GO:0000122">
    <property type="term" value="P:negative regulation of transcription by RNA polymerase II"/>
    <property type="evidence" value="ECO:0007669"/>
    <property type="project" value="TreeGrafter"/>
</dbReference>
<protein>
    <submittedName>
        <fullName evidence="9">Polycomb complex protein BMI-1</fullName>
    </submittedName>
</protein>
<keyword evidence="2" id="KW-0479">Metal-binding</keyword>
<accession>A0A834RHD6</accession>
<feature type="compositionally biased region" description="Low complexity" evidence="7">
    <location>
        <begin position="480"/>
        <end position="505"/>
    </location>
</feature>
<dbReference type="PANTHER" id="PTHR10825:SF29">
    <property type="entry name" value="POLYCOMB GROUP RING FINGER PROTEIN 1"/>
    <property type="match status" value="1"/>
</dbReference>
<dbReference type="Gene3D" id="3.10.20.90">
    <property type="entry name" value="Phosphatidylinositol 3-kinase Catalytic Subunit, Chain A, domain 1"/>
    <property type="match status" value="1"/>
</dbReference>
<evidence type="ECO:0000256" key="3">
    <source>
        <dbReference type="ARBA" id="ARBA00022771"/>
    </source>
</evidence>
<proteinExistence type="predicted"/>
<dbReference type="EnsemblMetazoa" id="SSS_2073s_mrna">
    <property type="protein sequence ID" value="KAF7495742.1"/>
    <property type="gene ID" value="SSS_2073"/>
</dbReference>
<evidence type="ECO:0000313" key="10">
    <source>
        <dbReference type="EnsemblMetazoa" id="KAF7495742.1"/>
    </source>
</evidence>
<evidence type="ECO:0000313" key="11">
    <source>
        <dbReference type="Proteomes" id="UP000070412"/>
    </source>
</evidence>
<keyword evidence="4" id="KW-0862">Zinc</keyword>
<dbReference type="Pfam" id="PF16207">
    <property type="entry name" value="RAWUL"/>
    <property type="match status" value="1"/>
</dbReference>
<dbReference type="GO" id="GO:0008270">
    <property type="term" value="F:zinc ion binding"/>
    <property type="evidence" value="ECO:0007669"/>
    <property type="project" value="UniProtKB-KW"/>
</dbReference>
<keyword evidence="3 6" id="KW-0863">Zinc-finger</keyword>
<evidence type="ECO:0000259" key="8">
    <source>
        <dbReference type="PROSITE" id="PS50089"/>
    </source>
</evidence>
<reference evidence="9" key="2">
    <citation type="submission" date="2020-01" db="EMBL/GenBank/DDBJ databases">
        <authorList>
            <person name="Korhonen P.K.K."/>
            <person name="Guangxu M.G."/>
            <person name="Wang T.W."/>
            <person name="Stroehlein A.J.S."/>
            <person name="Young N.D."/>
            <person name="Ang C.-S.A."/>
            <person name="Fernando D.W.F."/>
            <person name="Lu H.L."/>
            <person name="Taylor S.T."/>
            <person name="Ehtesham M.E.M."/>
            <person name="Najaraj S.H.N."/>
            <person name="Harsha G.H.G."/>
            <person name="Madugundu A.M."/>
            <person name="Renuse S.R."/>
            <person name="Holt D.H."/>
            <person name="Pandey A.P."/>
            <person name="Papenfuss A.P."/>
            <person name="Gasser R.B.G."/>
            <person name="Fischer K.F."/>
        </authorList>
    </citation>
    <scope>NUCLEOTIDE SEQUENCE</scope>
    <source>
        <strain evidence="9">SSS_KF_BRIS2020</strain>
    </source>
</reference>
<gene>
    <name evidence="9" type="ORF">SSS_2073</name>
</gene>
<keyword evidence="11" id="KW-1185">Reference proteome</keyword>
<dbReference type="CDD" id="cd17082">
    <property type="entry name" value="RAWUL_PCGF2_like"/>
    <property type="match status" value="1"/>
</dbReference>
<dbReference type="GO" id="GO:1990841">
    <property type="term" value="F:promoter-specific chromatin binding"/>
    <property type="evidence" value="ECO:0007669"/>
    <property type="project" value="TreeGrafter"/>
</dbReference>
<dbReference type="SMART" id="SM00184">
    <property type="entry name" value="RING"/>
    <property type="match status" value="1"/>
</dbReference>
<comment type="subcellular location">
    <subcellularLocation>
        <location evidence="1">Nucleus</location>
    </subcellularLocation>
</comment>
<feature type="compositionally biased region" description="Low complexity" evidence="7">
    <location>
        <begin position="73"/>
        <end position="87"/>
    </location>
</feature>
<dbReference type="Pfam" id="PF00097">
    <property type="entry name" value="zf-C3HC4"/>
    <property type="match status" value="1"/>
</dbReference>